<reference evidence="1 2" key="1">
    <citation type="journal article" date="2015" name="Genome Announc.">
        <title>Closed Genome Sequence of Octadecabacter temperatus SB1, the First Mesophilic Species of the Genus Octadecabacter.</title>
        <authorList>
            <person name="Voget S."/>
            <person name="Billerbeck S."/>
            <person name="Simon M."/>
            <person name="Daniel R."/>
        </authorList>
    </citation>
    <scope>NUCLEOTIDE SEQUENCE [LARGE SCALE GENOMIC DNA]</scope>
    <source>
        <strain evidence="1 2">SB1</strain>
    </source>
</reference>
<gene>
    <name evidence="1" type="ORF">OSB_03650</name>
</gene>
<name>A0A0K0Y211_9RHOB</name>
<protein>
    <submittedName>
        <fullName evidence="1">Uncharacterized protein</fullName>
    </submittedName>
</protein>
<dbReference type="STRING" id="1458307.OSB_03650"/>
<dbReference type="InterPro" id="IPR007263">
    <property type="entry name" value="DCC1-like"/>
</dbReference>
<proteinExistence type="predicted"/>
<keyword evidence="2" id="KW-1185">Reference proteome</keyword>
<dbReference type="KEGG" id="otm:OSB_03650"/>
<evidence type="ECO:0000313" key="2">
    <source>
        <dbReference type="Proteomes" id="UP000067444"/>
    </source>
</evidence>
<dbReference type="OrthoDB" id="9785438at2"/>
<dbReference type="EMBL" id="CP012160">
    <property type="protein sequence ID" value="AKS44931.1"/>
    <property type="molecule type" value="Genomic_DNA"/>
</dbReference>
<organism evidence="1 2">
    <name type="scientific">Octadecabacter temperatus</name>
    <dbReference type="NCBI Taxonomy" id="1458307"/>
    <lineage>
        <taxon>Bacteria</taxon>
        <taxon>Pseudomonadati</taxon>
        <taxon>Pseudomonadota</taxon>
        <taxon>Alphaproteobacteria</taxon>
        <taxon>Rhodobacterales</taxon>
        <taxon>Roseobacteraceae</taxon>
        <taxon>Octadecabacter</taxon>
    </lineage>
</organism>
<dbReference type="InterPro" id="IPR052927">
    <property type="entry name" value="DCC_oxidoreductase"/>
</dbReference>
<dbReference type="RefSeq" id="WP_049833370.1">
    <property type="nucleotide sequence ID" value="NZ_CP012160.1"/>
</dbReference>
<sequence>MNNEPHAIAVMDGTCALCAFGAKMVHRLDKTGTIKIAPIQGEAGTALMVGHGLDPLDPDSWLFIEEDGTVTRDLDAVIRLGRRTGGIGWLLVWFKVFPKPVRDWMYARVARNRYTMFGRAEMCEIPNAELQARLLP</sequence>
<dbReference type="Proteomes" id="UP000067444">
    <property type="component" value="Chromosome"/>
</dbReference>
<dbReference type="PANTHER" id="PTHR33639">
    <property type="entry name" value="THIOL-DISULFIDE OXIDOREDUCTASE DCC"/>
    <property type="match status" value="1"/>
</dbReference>
<dbReference type="GO" id="GO:0015035">
    <property type="term" value="F:protein-disulfide reductase activity"/>
    <property type="evidence" value="ECO:0007669"/>
    <property type="project" value="InterPro"/>
</dbReference>
<dbReference type="Pfam" id="PF04134">
    <property type="entry name" value="DCC1-like"/>
    <property type="match status" value="1"/>
</dbReference>
<evidence type="ECO:0000313" key="1">
    <source>
        <dbReference type="EMBL" id="AKS44931.1"/>
    </source>
</evidence>
<accession>A0A0K0Y211</accession>
<dbReference type="AlphaFoldDB" id="A0A0K0Y211"/>
<dbReference type="PANTHER" id="PTHR33639:SF2">
    <property type="entry name" value="DUF393 DOMAIN-CONTAINING PROTEIN"/>
    <property type="match status" value="1"/>
</dbReference>